<accession>A0ABW4KY26</accession>
<comment type="caution">
    <text evidence="1">The sequence shown here is derived from an EMBL/GenBank/DDBJ whole genome shotgun (WGS) entry which is preliminary data.</text>
</comment>
<evidence type="ECO:0000313" key="1">
    <source>
        <dbReference type="EMBL" id="MFD1712717.1"/>
    </source>
</evidence>
<name>A0ABW4KY26_9BURK</name>
<protein>
    <submittedName>
        <fullName evidence="1">Uncharacterized protein</fullName>
    </submittedName>
</protein>
<dbReference type="Proteomes" id="UP001597304">
    <property type="component" value="Unassembled WGS sequence"/>
</dbReference>
<evidence type="ECO:0000313" key="2">
    <source>
        <dbReference type="Proteomes" id="UP001597304"/>
    </source>
</evidence>
<dbReference type="RefSeq" id="WP_147915011.1">
    <property type="nucleotide sequence ID" value="NZ_JBHUEJ010000046.1"/>
</dbReference>
<organism evidence="1 2">
    <name type="scientific">Ottowia flava</name>
    <dbReference type="NCBI Taxonomy" id="2675430"/>
    <lineage>
        <taxon>Bacteria</taxon>
        <taxon>Pseudomonadati</taxon>
        <taxon>Pseudomonadota</taxon>
        <taxon>Betaproteobacteria</taxon>
        <taxon>Burkholderiales</taxon>
        <taxon>Comamonadaceae</taxon>
        <taxon>Ottowia</taxon>
    </lineage>
</organism>
<dbReference type="EMBL" id="JBHUEJ010000046">
    <property type="protein sequence ID" value="MFD1712717.1"/>
    <property type="molecule type" value="Genomic_DNA"/>
</dbReference>
<reference evidence="2" key="1">
    <citation type="journal article" date="2019" name="Int. J. Syst. Evol. Microbiol.">
        <title>The Global Catalogue of Microorganisms (GCM) 10K type strain sequencing project: providing services to taxonomists for standard genome sequencing and annotation.</title>
        <authorList>
            <consortium name="The Broad Institute Genomics Platform"/>
            <consortium name="The Broad Institute Genome Sequencing Center for Infectious Disease"/>
            <person name="Wu L."/>
            <person name="Ma J."/>
        </authorList>
    </citation>
    <scope>NUCLEOTIDE SEQUENCE [LARGE SCALE GENOMIC DNA]</scope>
    <source>
        <strain evidence="2">LMG 29247</strain>
    </source>
</reference>
<keyword evidence="2" id="KW-1185">Reference proteome</keyword>
<proteinExistence type="predicted"/>
<gene>
    <name evidence="1" type="ORF">ACFSF0_19135</name>
</gene>
<sequence>MSNVSHVAVREPKQYSVNVWGDDQVAIVKFEISEEAAMQIVELSKLAAALDLTGVSRTSWLCTYYEDDEETEVRTEAPELVVGKEGFYFQAMLRHDDVMIQSEEQPIADLVAHLEVAEAPSPMSKIQAAFADITVGYEKGLRDAMESVVLALGEGVLRSKLNAAIDTVLDACANNDQLAEVNESDDPLGRVQALRDLGFAVAIWTPDELHEGVDISVLQDLMVERGSSYIDSTRLLSPFVVVLREDDLHSIKFACQAEDPEHAQEQAENAYPAATVLSVVEADLEAAGATGTN</sequence>